<dbReference type="PANTHER" id="PTHR43767:SF1">
    <property type="entry name" value="NONRIBOSOMAL PEPTIDE SYNTHASE PES1 (EUROFUNG)-RELATED"/>
    <property type="match status" value="1"/>
</dbReference>
<dbReference type="Proteomes" id="UP000198817">
    <property type="component" value="Unassembled WGS sequence"/>
</dbReference>
<dbReference type="Pfam" id="PF00501">
    <property type="entry name" value="AMP-binding"/>
    <property type="match status" value="1"/>
</dbReference>
<dbReference type="InterPro" id="IPR050237">
    <property type="entry name" value="ATP-dep_AMP-bd_enzyme"/>
</dbReference>
<dbReference type="InterPro" id="IPR020845">
    <property type="entry name" value="AMP-binding_CS"/>
</dbReference>
<evidence type="ECO:0000259" key="1">
    <source>
        <dbReference type="Pfam" id="PF00501"/>
    </source>
</evidence>
<keyword evidence="4" id="KW-1185">Reference proteome</keyword>
<name>A0A1I7FYN8_9FIRM</name>
<evidence type="ECO:0000313" key="4">
    <source>
        <dbReference type="Proteomes" id="UP000198817"/>
    </source>
</evidence>
<accession>A0A1I7FYN8</accession>
<dbReference type="InterPro" id="IPR045851">
    <property type="entry name" value="AMP-bd_C_sf"/>
</dbReference>
<feature type="domain" description="AMP-dependent synthetase/ligase" evidence="1">
    <location>
        <begin position="13"/>
        <end position="366"/>
    </location>
</feature>
<dbReference type="InterPro" id="IPR000873">
    <property type="entry name" value="AMP-dep_synth/lig_dom"/>
</dbReference>
<dbReference type="PROSITE" id="PS00455">
    <property type="entry name" value="AMP_BINDING"/>
    <property type="match status" value="1"/>
</dbReference>
<evidence type="ECO:0000259" key="2">
    <source>
        <dbReference type="Pfam" id="PF13193"/>
    </source>
</evidence>
<dbReference type="AlphaFoldDB" id="A0A1I7FYN8"/>
<gene>
    <name evidence="3" type="ORF">SAMN05216508_10426</name>
</gene>
<dbReference type="InterPro" id="IPR025110">
    <property type="entry name" value="AMP-bd_C"/>
</dbReference>
<evidence type="ECO:0000313" key="3">
    <source>
        <dbReference type="EMBL" id="SFU41290.1"/>
    </source>
</evidence>
<dbReference type="CDD" id="cd04433">
    <property type="entry name" value="AFD_class_I"/>
    <property type="match status" value="1"/>
</dbReference>
<protein>
    <submittedName>
        <fullName evidence="3">Long-chain acyl-CoA synthetase</fullName>
    </submittedName>
</protein>
<feature type="domain" description="AMP-binding enzyme C-terminal" evidence="2">
    <location>
        <begin position="416"/>
        <end position="492"/>
    </location>
</feature>
<dbReference type="STRING" id="155865.SAMN05216515_104105"/>
<sequence length="507" mass="57008">MNQNSIVELLAGWAMERPDVMCAADTKGSATYREMMQMVYYLSEMLRAEGVKEGDPVVVECTQDRAYLALYLAIELAHGVFVPLESGAADARATDIIDDTEAKLYFTQKEYEGRPGWRNGKELKKLAAETLTEEKTAAFGAVDLTKLPYPDPEAVSQILYSTGTTGKSKGIVLTHRNNVACAENVRYGVEMKEQNVEFIPMPLSHSHGLRTAYASILNGSGMVLMNGVMFVKIVYDMMDRYHVTGFDMSPSILRLLFRLSKDKIAEYNDQLDYVEIGSAALPEEDKEHLKELLPDVRLYDFYGSSESGRSCVLNFNSPDDKPKCIGRPSHNTSFVFTDDQRREIHATEDNPGLLASKGAMNMKGYFKNPELTASVMKDGYIYTNDLCYVGEDGLIYYLGRQDDVINCSGVKISPEEVEEVVRHYPNVRDCCCIPVDDPLKGQAPKVFLQMEEGAPEFRRADFMKYCKTAMDATKQPAEVELIDSIPRTYNGKLQRKKLIAREKERRA</sequence>
<dbReference type="GO" id="GO:0016878">
    <property type="term" value="F:acid-thiol ligase activity"/>
    <property type="evidence" value="ECO:0007669"/>
    <property type="project" value="UniProtKB-ARBA"/>
</dbReference>
<dbReference type="EMBL" id="FPBT01000004">
    <property type="protein sequence ID" value="SFU41290.1"/>
    <property type="molecule type" value="Genomic_DNA"/>
</dbReference>
<reference evidence="3 4" key="1">
    <citation type="submission" date="2016-10" db="EMBL/GenBank/DDBJ databases">
        <authorList>
            <person name="de Groot N.N."/>
        </authorList>
    </citation>
    <scope>NUCLEOTIDE SEQUENCE [LARGE SCALE GENOMIC DNA]</scope>
    <source>
        <strain evidence="3 4">KHGC13</strain>
    </source>
</reference>
<dbReference type="Gene3D" id="3.40.50.12780">
    <property type="entry name" value="N-terminal domain of ligase-like"/>
    <property type="match status" value="1"/>
</dbReference>
<dbReference type="PANTHER" id="PTHR43767">
    <property type="entry name" value="LONG-CHAIN-FATTY-ACID--COA LIGASE"/>
    <property type="match status" value="1"/>
</dbReference>
<dbReference type="InterPro" id="IPR042099">
    <property type="entry name" value="ANL_N_sf"/>
</dbReference>
<organism evidence="3 4">
    <name type="scientific">Eubacterium pyruvativorans</name>
    <dbReference type="NCBI Taxonomy" id="155865"/>
    <lineage>
        <taxon>Bacteria</taxon>
        <taxon>Bacillati</taxon>
        <taxon>Bacillota</taxon>
        <taxon>Clostridia</taxon>
        <taxon>Eubacteriales</taxon>
        <taxon>Eubacteriaceae</taxon>
        <taxon>Eubacterium</taxon>
    </lineage>
</organism>
<dbReference type="SUPFAM" id="SSF56801">
    <property type="entry name" value="Acetyl-CoA synthetase-like"/>
    <property type="match status" value="1"/>
</dbReference>
<proteinExistence type="predicted"/>
<dbReference type="Gene3D" id="3.30.300.30">
    <property type="match status" value="1"/>
</dbReference>
<dbReference type="Pfam" id="PF13193">
    <property type="entry name" value="AMP-binding_C"/>
    <property type="match status" value="1"/>
</dbReference>